<gene>
    <name evidence="5" type="ORF">O4H49_17165</name>
</gene>
<dbReference type="PROSITE" id="PS00455">
    <property type="entry name" value="AMP_BINDING"/>
    <property type="match status" value="1"/>
</dbReference>
<evidence type="ECO:0000313" key="6">
    <source>
        <dbReference type="Proteomes" id="UP001069802"/>
    </source>
</evidence>
<evidence type="ECO:0000259" key="4">
    <source>
        <dbReference type="Pfam" id="PF00501"/>
    </source>
</evidence>
<accession>A0ABT4LN24</accession>
<dbReference type="PANTHER" id="PTHR43272">
    <property type="entry name" value="LONG-CHAIN-FATTY-ACID--COA LIGASE"/>
    <property type="match status" value="1"/>
</dbReference>
<dbReference type="InterPro" id="IPR020845">
    <property type="entry name" value="AMP-binding_CS"/>
</dbReference>
<keyword evidence="6" id="KW-1185">Reference proteome</keyword>
<name>A0ABT4LN24_9PROT</name>
<evidence type="ECO:0000256" key="3">
    <source>
        <dbReference type="ARBA" id="ARBA00023098"/>
    </source>
</evidence>
<evidence type="ECO:0000313" key="5">
    <source>
        <dbReference type="EMBL" id="MCZ4282521.1"/>
    </source>
</evidence>
<dbReference type="PANTHER" id="PTHR43272:SF32">
    <property type="entry name" value="AMP-DEPENDENT SYNTHETASE_LIGASE DOMAIN-CONTAINING PROTEIN"/>
    <property type="match status" value="1"/>
</dbReference>
<evidence type="ECO:0000256" key="1">
    <source>
        <dbReference type="ARBA" id="ARBA00022598"/>
    </source>
</evidence>
<keyword evidence="1 5" id="KW-0436">Ligase</keyword>
<dbReference type="Pfam" id="PF23562">
    <property type="entry name" value="AMP-binding_C_3"/>
    <property type="match status" value="1"/>
</dbReference>
<evidence type="ECO:0000256" key="2">
    <source>
        <dbReference type="ARBA" id="ARBA00022832"/>
    </source>
</evidence>
<dbReference type="Proteomes" id="UP001069802">
    <property type="component" value="Unassembled WGS sequence"/>
</dbReference>
<dbReference type="Gene3D" id="3.40.50.12780">
    <property type="entry name" value="N-terminal domain of ligase-like"/>
    <property type="match status" value="1"/>
</dbReference>
<dbReference type="Pfam" id="PF00501">
    <property type="entry name" value="AMP-binding"/>
    <property type="match status" value="1"/>
</dbReference>
<proteinExistence type="predicted"/>
<protein>
    <submittedName>
        <fullName evidence="5">Long-chain fatty acid--CoA ligase</fullName>
    </submittedName>
</protein>
<organism evidence="5 6">
    <name type="scientific">Kiloniella laminariae</name>
    <dbReference type="NCBI Taxonomy" id="454162"/>
    <lineage>
        <taxon>Bacteria</taxon>
        <taxon>Pseudomonadati</taxon>
        <taxon>Pseudomonadota</taxon>
        <taxon>Alphaproteobacteria</taxon>
        <taxon>Rhodospirillales</taxon>
        <taxon>Kiloniellaceae</taxon>
        <taxon>Kiloniella</taxon>
    </lineage>
</organism>
<dbReference type="GO" id="GO:0016874">
    <property type="term" value="F:ligase activity"/>
    <property type="evidence" value="ECO:0007669"/>
    <property type="project" value="UniProtKB-KW"/>
</dbReference>
<dbReference type="CDD" id="cd17641">
    <property type="entry name" value="LC_FACS_bac1"/>
    <property type="match status" value="1"/>
</dbReference>
<keyword evidence="3" id="KW-0443">Lipid metabolism</keyword>
<dbReference type="InterPro" id="IPR042099">
    <property type="entry name" value="ANL_N_sf"/>
</dbReference>
<dbReference type="EMBL" id="JAPWGY010000008">
    <property type="protein sequence ID" value="MCZ4282521.1"/>
    <property type="molecule type" value="Genomic_DNA"/>
</dbReference>
<reference evidence="5" key="1">
    <citation type="submission" date="2022-12" db="EMBL/GenBank/DDBJ databases">
        <title>Bacterial isolates from different developmental stages of Nematostella vectensis.</title>
        <authorList>
            <person name="Fraune S."/>
        </authorList>
    </citation>
    <scope>NUCLEOTIDE SEQUENCE</scope>
    <source>
        <strain evidence="5">G21630-S1</strain>
    </source>
</reference>
<sequence>MIGDSIDWAPFSSSHADVVLYDTLPKILAFNAENYPDAVALREKEFGIWNQFTWRDYHDHVARMSLGMAELGIVAGDTIALIGDNRVEWVWGEIAAHSCRAMSMGIYRDALEEEIAYLTDYTSPKIVIAEDEEQVDKFLNLEDKIPSVTHIVYCDPRGMRKYDDPRLISIEDLEALGQKLLDKDPTAYQNLVQATDTDDVAVLCTTSGTTSNPKLSMWPHRAFLGHAAAYLRADPKTPEDEYLAVLPLSWVMEQMYSVAWNLIARMRVNFPEEQSTIMSDLREIGPTFVLLAPRIWELIAADVRAKMMDSSAWKQAAYEWGAKKGLAALEKGEKSLASEWLLMRALRDRLGFKNLKSAATGGAAMGPDTFKFFLSMGIPLRQLYGQTEALGAHTIHKSDDVNHDTVGSPMPGVELRIDNPDSEGLGEIVVQHGHMMKGYYKNEKASKETFGEDGWFLTGDAGYFDKNGHLVVIDRIKDLAKTSKGVKFSPQYIENKLKFSTYVAEAVILGADQPYLTAMICIRYPIVSKWAEKKRLRFTTYTDLSAQPEVYEQLRAEVEMVNATLPPAQRIKRFLLLYKELDADDGELTRTRKVRRGVIADKYGDIIQALYSDQGKVDVDTVIHFQDGTKQRIVTSLKVETLDTSDKENKGAGQ</sequence>
<keyword evidence="2" id="KW-0276">Fatty acid metabolism</keyword>
<dbReference type="InterPro" id="IPR000873">
    <property type="entry name" value="AMP-dep_synth/lig_dom"/>
</dbReference>
<feature type="domain" description="AMP-dependent synthetase/ligase" evidence="4">
    <location>
        <begin position="31"/>
        <end position="440"/>
    </location>
</feature>
<comment type="caution">
    <text evidence="5">The sequence shown here is derived from an EMBL/GenBank/DDBJ whole genome shotgun (WGS) entry which is preliminary data.</text>
</comment>
<dbReference type="SUPFAM" id="SSF56801">
    <property type="entry name" value="Acetyl-CoA synthetase-like"/>
    <property type="match status" value="1"/>
</dbReference>